<protein>
    <recommendedName>
        <fullName evidence="3">SWIM-type domain-containing protein</fullName>
    </recommendedName>
</protein>
<dbReference type="RefSeq" id="WP_189007772.1">
    <property type="nucleotide sequence ID" value="NZ_BMOD01000031.1"/>
</dbReference>
<comment type="caution">
    <text evidence="4">The sequence shown here is derived from an EMBL/GenBank/DDBJ whole genome shotgun (WGS) entry which is preliminary data.</text>
</comment>
<dbReference type="Pfam" id="PF04434">
    <property type="entry name" value="SWIM"/>
    <property type="match status" value="1"/>
</dbReference>
<dbReference type="Proteomes" id="UP000632222">
    <property type="component" value="Unassembled WGS sequence"/>
</dbReference>
<sequence length="437" mass="48008">MQLTEAQVLGLAPDAASQKAGQGLSGPKKWVTLGANTQALWGECQGSGSKPYQTRVDFSDLNTKCSCPSRKFPCKHAIGLMLMYAATPAVLKDTVPPGWVTEWLEGRQAKQSARKEKEDKPVDAAQQAKRQQARENKVEGGIQELKVWLSDLLHAGLAQVNPQTLRDRENMERRLIDAQAPGLARMVRGLNFSAHGQDFPGSLMRQLGDLFLLLQAFDRLDTLPELLQQDVKTAIGFTQDQKALLLQDGIKDDWLVIGQKTESDERLWTRQTYFYGLSSQKYAMVLDYAHGQPSFNGIYAVGSVLYAELVYFVSGFPLRALVKTSSVMLTEAEPEAHPNLQSMLDGYAAAVAQNPWMVAFPALISGITVSKPDRGPLFQDSQGQVLPTSVYDQDFWTLLALSGGKPIQLFGQYNGGVFVPFSAFVEGQAIALKGGHQ</sequence>
<keyword evidence="1" id="KW-0863">Zinc-finger</keyword>
<dbReference type="EMBL" id="BMOD01000031">
    <property type="protein sequence ID" value="GGJ55028.1"/>
    <property type="molecule type" value="Genomic_DNA"/>
</dbReference>
<keyword evidence="5" id="KW-1185">Reference proteome</keyword>
<evidence type="ECO:0000256" key="1">
    <source>
        <dbReference type="PROSITE-ProRule" id="PRU00325"/>
    </source>
</evidence>
<evidence type="ECO:0000313" key="5">
    <source>
        <dbReference type="Proteomes" id="UP000632222"/>
    </source>
</evidence>
<reference evidence="5" key="1">
    <citation type="journal article" date="2019" name="Int. J. Syst. Evol. Microbiol.">
        <title>The Global Catalogue of Microorganisms (GCM) 10K type strain sequencing project: providing services to taxonomists for standard genome sequencing and annotation.</title>
        <authorList>
            <consortium name="The Broad Institute Genomics Platform"/>
            <consortium name="The Broad Institute Genome Sequencing Center for Infectious Disease"/>
            <person name="Wu L."/>
            <person name="Ma J."/>
        </authorList>
    </citation>
    <scope>NUCLEOTIDE SEQUENCE [LARGE SCALE GENOMIC DNA]</scope>
    <source>
        <strain evidence="5">JCM 14370</strain>
    </source>
</reference>
<feature type="domain" description="SWIM-type" evidence="3">
    <location>
        <begin position="52"/>
        <end position="85"/>
    </location>
</feature>
<proteinExistence type="predicted"/>
<evidence type="ECO:0000259" key="3">
    <source>
        <dbReference type="PROSITE" id="PS50966"/>
    </source>
</evidence>
<name>A0ABQ2DGM1_9DEIO</name>
<organism evidence="4 5">
    <name type="scientific">Deinococcus roseus</name>
    <dbReference type="NCBI Taxonomy" id="392414"/>
    <lineage>
        <taxon>Bacteria</taxon>
        <taxon>Thermotogati</taxon>
        <taxon>Deinococcota</taxon>
        <taxon>Deinococci</taxon>
        <taxon>Deinococcales</taxon>
        <taxon>Deinococcaceae</taxon>
        <taxon>Deinococcus</taxon>
    </lineage>
</organism>
<feature type="compositionally biased region" description="Basic and acidic residues" evidence="2">
    <location>
        <begin position="110"/>
        <end position="122"/>
    </location>
</feature>
<evidence type="ECO:0000313" key="4">
    <source>
        <dbReference type="EMBL" id="GGJ55028.1"/>
    </source>
</evidence>
<feature type="region of interest" description="Disordered" evidence="2">
    <location>
        <begin position="110"/>
        <end position="137"/>
    </location>
</feature>
<keyword evidence="1" id="KW-0862">Zinc</keyword>
<accession>A0ABQ2DGM1</accession>
<evidence type="ECO:0000256" key="2">
    <source>
        <dbReference type="SAM" id="MobiDB-lite"/>
    </source>
</evidence>
<keyword evidence="1" id="KW-0479">Metal-binding</keyword>
<gene>
    <name evidence="4" type="ORF">GCM10008938_46370</name>
</gene>
<dbReference type="InterPro" id="IPR007527">
    <property type="entry name" value="Znf_SWIM"/>
</dbReference>
<dbReference type="PROSITE" id="PS50966">
    <property type="entry name" value="ZF_SWIM"/>
    <property type="match status" value="1"/>
</dbReference>